<dbReference type="EMBL" id="JAGPXD010000003">
    <property type="protein sequence ID" value="KAH7362628.1"/>
    <property type="molecule type" value="Genomic_DNA"/>
</dbReference>
<comment type="caution">
    <text evidence="1">The sequence shown here is derived from an EMBL/GenBank/DDBJ whole genome shotgun (WGS) entry which is preliminary data.</text>
</comment>
<evidence type="ECO:0000313" key="1">
    <source>
        <dbReference type="EMBL" id="KAH7362628.1"/>
    </source>
</evidence>
<evidence type="ECO:0000313" key="2">
    <source>
        <dbReference type="Proteomes" id="UP000813385"/>
    </source>
</evidence>
<protein>
    <submittedName>
        <fullName evidence="1">Uncharacterized protein</fullName>
    </submittedName>
</protein>
<dbReference type="Proteomes" id="UP000813385">
    <property type="component" value="Unassembled WGS sequence"/>
</dbReference>
<keyword evidence="2" id="KW-1185">Reference proteome</keyword>
<organism evidence="1 2">
    <name type="scientific">Plectosphaerella cucumerina</name>
    <dbReference type="NCBI Taxonomy" id="40658"/>
    <lineage>
        <taxon>Eukaryota</taxon>
        <taxon>Fungi</taxon>
        <taxon>Dikarya</taxon>
        <taxon>Ascomycota</taxon>
        <taxon>Pezizomycotina</taxon>
        <taxon>Sordariomycetes</taxon>
        <taxon>Hypocreomycetidae</taxon>
        <taxon>Glomerellales</taxon>
        <taxon>Plectosphaerellaceae</taxon>
        <taxon>Plectosphaerella</taxon>
    </lineage>
</organism>
<reference evidence="1" key="1">
    <citation type="journal article" date="2021" name="Nat. Commun.">
        <title>Genetic determinants of endophytism in the Arabidopsis root mycobiome.</title>
        <authorList>
            <person name="Mesny F."/>
            <person name="Miyauchi S."/>
            <person name="Thiergart T."/>
            <person name="Pickel B."/>
            <person name="Atanasova L."/>
            <person name="Karlsson M."/>
            <person name="Huettel B."/>
            <person name="Barry K.W."/>
            <person name="Haridas S."/>
            <person name="Chen C."/>
            <person name="Bauer D."/>
            <person name="Andreopoulos W."/>
            <person name="Pangilinan J."/>
            <person name="LaButti K."/>
            <person name="Riley R."/>
            <person name="Lipzen A."/>
            <person name="Clum A."/>
            <person name="Drula E."/>
            <person name="Henrissat B."/>
            <person name="Kohler A."/>
            <person name="Grigoriev I.V."/>
            <person name="Martin F.M."/>
            <person name="Hacquard S."/>
        </authorList>
    </citation>
    <scope>NUCLEOTIDE SEQUENCE</scope>
    <source>
        <strain evidence="1">MPI-CAGE-AT-0016</strain>
    </source>
</reference>
<proteinExistence type="predicted"/>
<dbReference type="AlphaFoldDB" id="A0A8K0TEU0"/>
<accession>A0A8K0TEU0</accession>
<gene>
    <name evidence="1" type="ORF">B0T11DRAFT_281160</name>
</gene>
<name>A0A8K0TEU0_9PEZI</name>
<sequence>MTVATEFRRTSVTLTLSSITQKTTAAQPSGRPPLKCRVGKSPREGLRQRLGRRETVLGERAPNGETVALVYHAGCSRGLGVISLAIVTPLGGPTCAGAARSSGFLWRLRTHRRGSLLLARHGNRRHAHAQNKKEMLACTSARTRVRRKVVIGVYQKHTSPTHTAP</sequence>